<evidence type="ECO:0000313" key="2">
    <source>
        <dbReference type="EMBL" id="QGZ95258.1"/>
    </source>
</evidence>
<reference evidence="3" key="1">
    <citation type="submission" date="2019-12" db="EMBL/GenBank/DDBJ databases">
        <title>Complete genome of Terracaulis silvestris 0127_4.</title>
        <authorList>
            <person name="Vieira S."/>
            <person name="Riedel T."/>
            <person name="Sproer C."/>
            <person name="Pascual J."/>
            <person name="Boedeker C."/>
            <person name="Overmann J."/>
        </authorList>
    </citation>
    <scope>NUCLEOTIDE SEQUENCE [LARGE SCALE GENOMIC DNA]</scope>
    <source>
        <strain evidence="3">0127_4</strain>
    </source>
</reference>
<dbReference type="InterPro" id="IPR044855">
    <property type="entry name" value="CoA-Trfase_III_dom3_sf"/>
</dbReference>
<dbReference type="EMBL" id="CP047045">
    <property type="protein sequence ID" value="QGZ95258.1"/>
    <property type="molecule type" value="Genomic_DNA"/>
</dbReference>
<dbReference type="KEGG" id="tsv:DSM104635_02104"/>
<keyword evidence="1 2" id="KW-0808">Transferase</keyword>
<dbReference type="InterPro" id="IPR003673">
    <property type="entry name" value="CoA-Trfase_fam_III"/>
</dbReference>
<keyword evidence="3" id="KW-1185">Reference proteome</keyword>
<sequence>MNTSPTALAGVRVLDLSRVLAGPWATQILGDLGADVIKVEKPGAGDDTRSWGPPFTTTPNGERGDAAYYLAANRNKRSVAIDFAKPEGAALIKRLAPQCQVFVENFKTGGVKRYGLDYESIAALNPAIVYCSITGFGQTGPYAKRPGYDYMIQAMGGLMSLTGEPDGEPMKSAVAVADLFTGMYAVTAILAALRHAERTGEGQHLDISLLDCQIAMLANLGMNYLVSGEEPKRLGNAHASIAPYQVFATADGHVVLAVGNDGQFHDFCVAAGLTLADDPRFAHNAARVANRLALTDAIGAAMRQRPTAEWMGALEAAGVPCGPINTLPQVFADPHVIARQAVHTMTREKGAEVRLTANPIRMSKTPPRADHAPPALGADTDAILATLLNADEMELRALRETGVI</sequence>
<dbReference type="PANTHER" id="PTHR48207">
    <property type="entry name" value="SUCCINATE--HYDROXYMETHYLGLUTARATE COA-TRANSFERASE"/>
    <property type="match status" value="1"/>
</dbReference>
<protein>
    <submittedName>
        <fullName evidence="2">Formyl-coenzyme A transferase</fullName>
        <ecNumber evidence="2">2.8.3.16</ecNumber>
    </submittedName>
</protein>
<dbReference type="SUPFAM" id="SSF89796">
    <property type="entry name" value="CoA-transferase family III (CaiB/BaiF)"/>
    <property type="match status" value="1"/>
</dbReference>
<organism evidence="2 3">
    <name type="scientific">Terricaulis silvestris</name>
    <dbReference type="NCBI Taxonomy" id="2686094"/>
    <lineage>
        <taxon>Bacteria</taxon>
        <taxon>Pseudomonadati</taxon>
        <taxon>Pseudomonadota</taxon>
        <taxon>Alphaproteobacteria</taxon>
        <taxon>Caulobacterales</taxon>
        <taxon>Caulobacteraceae</taxon>
        <taxon>Terricaulis</taxon>
    </lineage>
</organism>
<dbReference type="Pfam" id="PF02515">
    <property type="entry name" value="CoA_transf_3"/>
    <property type="match status" value="1"/>
</dbReference>
<dbReference type="AlphaFoldDB" id="A0A6I6MPF7"/>
<gene>
    <name evidence="2" type="primary">frc_3</name>
    <name evidence="2" type="ORF">DSM104635_02104</name>
</gene>
<dbReference type="Gene3D" id="3.30.1540.10">
    <property type="entry name" value="formyl-coa transferase, domain 3"/>
    <property type="match status" value="1"/>
</dbReference>
<dbReference type="PANTHER" id="PTHR48207:SF3">
    <property type="entry name" value="SUCCINATE--HYDROXYMETHYLGLUTARATE COA-TRANSFERASE"/>
    <property type="match status" value="1"/>
</dbReference>
<dbReference type="InterPro" id="IPR050483">
    <property type="entry name" value="CoA-transferase_III_domain"/>
</dbReference>
<proteinExistence type="predicted"/>
<accession>A0A6I6MPF7</accession>
<dbReference type="RefSeq" id="WP_158766136.1">
    <property type="nucleotide sequence ID" value="NZ_CP047045.1"/>
</dbReference>
<name>A0A6I6MPF7_9CAUL</name>
<dbReference type="Proteomes" id="UP000431269">
    <property type="component" value="Chromosome"/>
</dbReference>
<dbReference type="EC" id="2.8.3.16" evidence="2"/>
<evidence type="ECO:0000256" key="1">
    <source>
        <dbReference type="ARBA" id="ARBA00022679"/>
    </source>
</evidence>
<dbReference type="GO" id="GO:0033608">
    <property type="term" value="F:formyl-CoA transferase activity"/>
    <property type="evidence" value="ECO:0007669"/>
    <property type="project" value="UniProtKB-EC"/>
</dbReference>
<evidence type="ECO:0000313" key="3">
    <source>
        <dbReference type="Proteomes" id="UP000431269"/>
    </source>
</evidence>
<dbReference type="Gene3D" id="3.40.50.10540">
    <property type="entry name" value="Crotonobetainyl-coa:carnitine coa-transferase, domain 1"/>
    <property type="match status" value="1"/>
</dbReference>
<dbReference type="InterPro" id="IPR023606">
    <property type="entry name" value="CoA-Trfase_III_dom_1_sf"/>
</dbReference>